<accession>A0A4R4X014</accession>
<dbReference type="Proteomes" id="UP000295172">
    <property type="component" value="Unassembled WGS sequence"/>
</dbReference>
<dbReference type="PANTHER" id="PTHR43744">
    <property type="entry name" value="ABC TRANSPORTER PERMEASE PROTEIN MG189-RELATED-RELATED"/>
    <property type="match status" value="1"/>
</dbReference>
<evidence type="ECO:0000313" key="9">
    <source>
        <dbReference type="EMBL" id="TDD23484.1"/>
    </source>
</evidence>
<dbReference type="InterPro" id="IPR000515">
    <property type="entry name" value="MetI-like"/>
</dbReference>
<dbReference type="Gene3D" id="1.10.3720.10">
    <property type="entry name" value="MetI-like"/>
    <property type="match status" value="1"/>
</dbReference>
<dbReference type="PANTHER" id="PTHR43744:SF3">
    <property type="entry name" value="LACTOSE TRANSPORT SYSTEM PERMEASE PROTEIN LACG"/>
    <property type="match status" value="1"/>
</dbReference>
<keyword evidence="2 7" id="KW-0813">Transport</keyword>
<comment type="caution">
    <text evidence="9">The sequence shown here is derived from an EMBL/GenBank/DDBJ whole genome shotgun (WGS) entry which is preliminary data.</text>
</comment>
<feature type="transmembrane region" description="Helical" evidence="7">
    <location>
        <begin position="111"/>
        <end position="135"/>
    </location>
</feature>
<feature type="domain" description="ABC transmembrane type-1" evidence="8">
    <location>
        <begin position="73"/>
        <end position="262"/>
    </location>
</feature>
<reference evidence="9 10" key="1">
    <citation type="submission" date="2019-02" db="EMBL/GenBank/DDBJ databases">
        <title>Draft genome sequences of novel Actinobacteria.</title>
        <authorList>
            <person name="Sahin N."/>
            <person name="Ay H."/>
            <person name="Saygin H."/>
        </authorList>
    </citation>
    <scope>NUCLEOTIDE SEQUENCE [LARGE SCALE GENOMIC DNA]</scope>
    <source>
        <strain evidence="9 10">16K104</strain>
    </source>
</reference>
<dbReference type="OrthoDB" id="2063054at2"/>
<dbReference type="GO" id="GO:0005886">
    <property type="term" value="C:plasma membrane"/>
    <property type="evidence" value="ECO:0007669"/>
    <property type="project" value="UniProtKB-SubCell"/>
</dbReference>
<dbReference type="AlphaFoldDB" id="A0A4R4X014"/>
<keyword evidence="5 7" id="KW-1133">Transmembrane helix</keyword>
<dbReference type="EMBL" id="SMKR01000072">
    <property type="protein sequence ID" value="TDD23484.1"/>
    <property type="molecule type" value="Genomic_DNA"/>
</dbReference>
<evidence type="ECO:0000256" key="1">
    <source>
        <dbReference type="ARBA" id="ARBA00004651"/>
    </source>
</evidence>
<sequence length="277" mass="29849">MTTRVTTREKLVRWPLMLLAVATVLAPLLWQVSTALKSAGESTVGFPGGLLPQHPTSQNFVTAFTEIPLLRYVGNSLAIAAMGMGTNLILATLTGYALARIAFRGRTLYTTILLATAVLPFEVILVSTLLVTRGLQLNDTLIGVVLPQAVSIVAIFVMRQAFLRVPNELAEAADIDGAGPWQVFRHVMLPSVRGSLAVIAVLGFLDSWDHFIWPLVVLSDPSKYPVNVGVQYLSGTFSADQRVISAAAIVVMIPPLLVYLLMQKQVFKGLAEGALKG</sequence>
<keyword evidence="6 7" id="KW-0472">Membrane</keyword>
<evidence type="ECO:0000256" key="2">
    <source>
        <dbReference type="ARBA" id="ARBA00022448"/>
    </source>
</evidence>
<dbReference type="GO" id="GO:0055085">
    <property type="term" value="P:transmembrane transport"/>
    <property type="evidence" value="ECO:0007669"/>
    <property type="project" value="InterPro"/>
</dbReference>
<dbReference type="RefSeq" id="WP_132321504.1">
    <property type="nucleotide sequence ID" value="NZ_SMKR01000072.1"/>
</dbReference>
<evidence type="ECO:0000256" key="7">
    <source>
        <dbReference type="RuleBase" id="RU363032"/>
    </source>
</evidence>
<dbReference type="CDD" id="cd06261">
    <property type="entry name" value="TM_PBP2"/>
    <property type="match status" value="1"/>
</dbReference>
<comment type="similarity">
    <text evidence="7">Belongs to the binding-protein-dependent transport system permease family.</text>
</comment>
<organism evidence="9 10">
    <name type="scientific">Kribbella turkmenica</name>
    <dbReference type="NCBI Taxonomy" id="2530375"/>
    <lineage>
        <taxon>Bacteria</taxon>
        <taxon>Bacillati</taxon>
        <taxon>Actinomycetota</taxon>
        <taxon>Actinomycetes</taxon>
        <taxon>Propionibacteriales</taxon>
        <taxon>Kribbellaceae</taxon>
        <taxon>Kribbella</taxon>
    </lineage>
</organism>
<proteinExistence type="inferred from homology"/>
<evidence type="ECO:0000313" key="10">
    <source>
        <dbReference type="Proteomes" id="UP000295172"/>
    </source>
</evidence>
<feature type="transmembrane region" description="Helical" evidence="7">
    <location>
        <begin position="77"/>
        <end position="99"/>
    </location>
</feature>
<evidence type="ECO:0000256" key="4">
    <source>
        <dbReference type="ARBA" id="ARBA00022692"/>
    </source>
</evidence>
<dbReference type="PROSITE" id="PS50928">
    <property type="entry name" value="ABC_TM1"/>
    <property type="match status" value="1"/>
</dbReference>
<keyword evidence="10" id="KW-1185">Reference proteome</keyword>
<protein>
    <submittedName>
        <fullName evidence="9">Carbohydrate ABC transporter permease</fullName>
    </submittedName>
</protein>
<dbReference type="Pfam" id="PF00528">
    <property type="entry name" value="BPD_transp_1"/>
    <property type="match status" value="1"/>
</dbReference>
<feature type="transmembrane region" description="Helical" evidence="7">
    <location>
        <begin position="183"/>
        <end position="205"/>
    </location>
</feature>
<name>A0A4R4X014_9ACTN</name>
<dbReference type="SUPFAM" id="SSF161098">
    <property type="entry name" value="MetI-like"/>
    <property type="match status" value="1"/>
</dbReference>
<gene>
    <name evidence="9" type="ORF">E1218_17785</name>
</gene>
<feature type="transmembrane region" description="Helical" evidence="7">
    <location>
        <begin position="12"/>
        <end position="30"/>
    </location>
</feature>
<comment type="subcellular location">
    <subcellularLocation>
        <location evidence="1 7">Cell membrane</location>
        <topology evidence="1 7">Multi-pass membrane protein</topology>
    </subcellularLocation>
</comment>
<feature type="transmembrane region" description="Helical" evidence="7">
    <location>
        <begin position="243"/>
        <end position="262"/>
    </location>
</feature>
<evidence type="ECO:0000256" key="3">
    <source>
        <dbReference type="ARBA" id="ARBA00022475"/>
    </source>
</evidence>
<evidence type="ECO:0000259" key="8">
    <source>
        <dbReference type="PROSITE" id="PS50928"/>
    </source>
</evidence>
<evidence type="ECO:0000256" key="5">
    <source>
        <dbReference type="ARBA" id="ARBA00022989"/>
    </source>
</evidence>
<evidence type="ECO:0000256" key="6">
    <source>
        <dbReference type="ARBA" id="ARBA00023136"/>
    </source>
</evidence>
<feature type="transmembrane region" description="Helical" evidence="7">
    <location>
        <begin position="141"/>
        <end position="162"/>
    </location>
</feature>
<dbReference type="InterPro" id="IPR035906">
    <property type="entry name" value="MetI-like_sf"/>
</dbReference>
<keyword evidence="4 7" id="KW-0812">Transmembrane</keyword>
<keyword evidence="3" id="KW-1003">Cell membrane</keyword>